<feature type="compositionally biased region" description="Polar residues" evidence="5">
    <location>
        <begin position="79"/>
        <end position="96"/>
    </location>
</feature>
<evidence type="ECO:0000256" key="2">
    <source>
        <dbReference type="ARBA" id="ARBA00022490"/>
    </source>
</evidence>
<dbReference type="PANTHER" id="PTHR20544">
    <property type="entry name" value="CENTROSOMAL PROTEIN CEP135"/>
    <property type="match status" value="1"/>
</dbReference>
<evidence type="ECO:0000256" key="5">
    <source>
        <dbReference type="SAM" id="MobiDB-lite"/>
    </source>
</evidence>
<sequence length="219" mass="25093">MMTNEKELVLEIERLKRKNGPATTVNGKKPKSATKLDAFIRSIEEERNYYKDQTEALQKMLRGEIPPRAANKSDKKTVAQKSSSSARATPTKNFTSDDPELSKVIRERDDLKALLDKFERHMAEIQANVKVLTAERDKPNIMYEETKDELQRVRRELVKSPSPPRPHWQPRPSPSCGDGERRRSPGLTTAKLEQKIEDLDSALHHAEVEKNEMSLRIAH</sequence>
<comment type="similarity">
    <text evidence="4">Belongs to the CEP135/TSGA10 family.</text>
</comment>
<dbReference type="InterPro" id="IPR051877">
    <property type="entry name" value="Centriole_BasalBody_StrucProt"/>
</dbReference>
<evidence type="ECO:0000256" key="1">
    <source>
        <dbReference type="ARBA" id="ARBA00004114"/>
    </source>
</evidence>
<dbReference type="GO" id="GO:0005814">
    <property type="term" value="C:centriole"/>
    <property type="evidence" value="ECO:0007669"/>
    <property type="project" value="UniProtKB-SubCell"/>
</dbReference>
<feature type="region of interest" description="Disordered" evidence="5">
    <location>
        <begin position="61"/>
        <end position="103"/>
    </location>
</feature>
<evidence type="ECO:0000313" key="6">
    <source>
        <dbReference type="EnsemblMetazoa" id="G26877.1:cds"/>
    </source>
</evidence>
<dbReference type="PANTHER" id="PTHR20544:SF0">
    <property type="entry name" value="NUCLEOPROTEIN TPR_MLP1 DOMAIN-CONTAINING PROTEIN"/>
    <property type="match status" value="1"/>
</dbReference>
<accession>A0A8W8L7W0</accession>
<proteinExistence type="inferred from homology"/>
<reference evidence="6" key="1">
    <citation type="submission" date="2022-08" db="UniProtKB">
        <authorList>
            <consortium name="EnsemblMetazoa"/>
        </authorList>
    </citation>
    <scope>IDENTIFICATION</scope>
    <source>
        <strain evidence="6">05x7-T-G4-1.051#20</strain>
    </source>
</reference>
<protein>
    <submittedName>
        <fullName evidence="6">Uncharacterized protein</fullName>
    </submittedName>
</protein>
<feature type="compositionally biased region" description="Pro residues" evidence="5">
    <location>
        <begin position="161"/>
        <end position="173"/>
    </location>
</feature>
<comment type="subcellular location">
    <subcellularLocation>
        <location evidence="1">Cytoplasm</location>
        <location evidence="1">Cytoskeleton</location>
        <location evidence="1">Microtubule organizing center</location>
        <location evidence="1">Centrosome</location>
        <location evidence="1">Centriole</location>
    </subcellularLocation>
</comment>
<evidence type="ECO:0000256" key="3">
    <source>
        <dbReference type="ARBA" id="ARBA00023212"/>
    </source>
</evidence>
<dbReference type="Proteomes" id="UP000005408">
    <property type="component" value="Unassembled WGS sequence"/>
</dbReference>
<keyword evidence="7" id="KW-1185">Reference proteome</keyword>
<dbReference type="EnsemblMetazoa" id="G26877.1">
    <property type="protein sequence ID" value="G26877.1:cds"/>
    <property type="gene ID" value="G26877"/>
</dbReference>
<dbReference type="AlphaFoldDB" id="A0A8W8L7W0"/>
<name>A0A8W8L7W0_MAGGI</name>
<keyword evidence="3" id="KW-0206">Cytoskeleton</keyword>
<feature type="compositionally biased region" description="Basic and acidic residues" evidence="5">
    <location>
        <begin position="134"/>
        <end position="158"/>
    </location>
</feature>
<evidence type="ECO:0000256" key="4">
    <source>
        <dbReference type="ARBA" id="ARBA00038123"/>
    </source>
</evidence>
<organism evidence="6 7">
    <name type="scientific">Magallana gigas</name>
    <name type="common">Pacific oyster</name>
    <name type="synonym">Crassostrea gigas</name>
    <dbReference type="NCBI Taxonomy" id="29159"/>
    <lineage>
        <taxon>Eukaryota</taxon>
        <taxon>Metazoa</taxon>
        <taxon>Spiralia</taxon>
        <taxon>Lophotrochozoa</taxon>
        <taxon>Mollusca</taxon>
        <taxon>Bivalvia</taxon>
        <taxon>Autobranchia</taxon>
        <taxon>Pteriomorphia</taxon>
        <taxon>Ostreida</taxon>
        <taxon>Ostreoidea</taxon>
        <taxon>Ostreidae</taxon>
        <taxon>Magallana</taxon>
    </lineage>
</organism>
<feature type="region of interest" description="Disordered" evidence="5">
    <location>
        <begin position="134"/>
        <end position="188"/>
    </location>
</feature>
<keyword evidence="2" id="KW-0963">Cytoplasm</keyword>
<evidence type="ECO:0000313" key="7">
    <source>
        <dbReference type="Proteomes" id="UP000005408"/>
    </source>
</evidence>